<organism evidence="2 3">
    <name type="scientific">Aquipluma nitroreducens</name>
    <dbReference type="NCBI Taxonomy" id="2010828"/>
    <lineage>
        <taxon>Bacteria</taxon>
        <taxon>Pseudomonadati</taxon>
        <taxon>Bacteroidota</taxon>
        <taxon>Bacteroidia</taxon>
        <taxon>Marinilabiliales</taxon>
        <taxon>Prolixibacteraceae</taxon>
        <taxon>Aquipluma</taxon>
    </lineage>
</organism>
<protein>
    <submittedName>
        <fullName evidence="2">Uncharacterized protein</fullName>
    </submittedName>
</protein>
<feature type="transmembrane region" description="Helical" evidence="1">
    <location>
        <begin position="37"/>
        <end position="58"/>
    </location>
</feature>
<keyword evidence="1" id="KW-1133">Transmembrane helix</keyword>
<keyword evidence="1" id="KW-0472">Membrane</keyword>
<dbReference type="KEGG" id="anf:AQPE_4683"/>
<proteinExistence type="predicted"/>
<reference evidence="2" key="1">
    <citation type="journal article" date="2020" name="Int. J. Syst. Evol. Microbiol.">
        <title>Aquipluma nitroreducens gen. nov. sp. nov., a novel facultatively anaerobic bacterium isolated from a freshwater lake.</title>
        <authorList>
            <person name="Watanabe M."/>
            <person name="Kojima H."/>
            <person name="Fukui M."/>
        </authorList>
    </citation>
    <scope>NUCLEOTIDE SEQUENCE</scope>
    <source>
        <strain evidence="2">MeG22</strain>
    </source>
</reference>
<accession>A0A5K7SFV7</accession>
<sequence length="99" mass="11055">MANNTSQHILNTSANLLGFCLFVITSLHIADKIESHLIDEFTSVIALLLTISCVFSFISIKTKSAQKEVKLETIADYFFMSSLIGIFIIILLITLNFIK</sequence>
<dbReference type="AlphaFoldDB" id="A0A5K7SFV7"/>
<evidence type="ECO:0000313" key="3">
    <source>
        <dbReference type="Proteomes" id="UP001193389"/>
    </source>
</evidence>
<dbReference type="EMBL" id="AP018694">
    <property type="protein sequence ID" value="BBE20490.1"/>
    <property type="molecule type" value="Genomic_DNA"/>
</dbReference>
<name>A0A5K7SFV7_9BACT</name>
<dbReference type="RefSeq" id="WP_318348636.1">
    <property type="nucleotide sequence ID" value="NZ_AP018694.1"/>
</dbReference>
<keyword evidence="3" id="KW-1185">Reference proteome</keyword>
<gene>
    <name evidence="2" type="ORF">AQPE_4683</name>
</gene>
<feature type="transmembrane region" description="Helical" evidence="1">
    <location>
        <begin position="78"/>
        <end position="98"/>
    </location>
</feature>
<evidence type="ECO:0000313" key="2">
    <source>
        <dbReference type="EMBL" id="BBE20490.1"/>
    </source>
</evidence>
<evidence type="ECO:0000256" key="1">
    <source>
        <dbReference type="SAM" id="Phobius"/>
    </source>
</evidence>
<feature type="transmembrane region" description="Helical" evidence="1">
    <location>
        <begin position="12"/>
        <end position="30"/>
    </location>
</feature>
<dbReference type="Proteomes" id="UP001193389">
    <property type="component" value="Chromosome"/>
</dbReference>
<keyword evidence="1" id="KW-0812">Transmembrane</keyword>